<dbReference type="Pfam" id="PF09911">
    <property type="entry name" value="DUF2140"/>
    <property type="match status" value="1"/>
</dbReference>
<dbReference type="RefSeq" id="WP_063178605.1">
    <property type="nucleotide sequence ID" value="NZ_LQNT01000001.1"/>
</dbReference>
<organism evidence="1 2">
    <name type="scientific">Bhargavaea cecembensis</name>
    <dbReference type="NCBI Taxonomy" id="394098"/>
    <lineage>
        <taxon>Bacteria</taxon>
        <taxon>Bacillati</taxon>
        <taxon>Bacillota</taxon>
        <taxon>Bacilli</taxon>
        <taxon>Bacillales</taxon>
        <taxon>Caryophanaceae</taxon>
        <taxon>Bhargavaea</taxon>
    </lineage>
</organism>
<evidence type="ECO:0000313" key="2">
    <source>
        <dbReference type="Proteomes" id="UP000076490"/>
    </source>
</evidence>
<dbReference type="EMBL" id="LQNT01000001">
    <property type="protein sequence ID" value="KZE40224.1"/>
    <property type="molecule type" value="Genomic_DNA"/>
</dbReference>
<dbReference type="InterPro" id="IPR018672">
    <property type="entry name" value="DUF2140"/>
</dbReference>
<comment type="caution">
    <text evidence="1">The sequence shown here is derived from an EMBL/GenBank/DDBJ whole genome shotgun (WGS) entry which is preliminary data.</text>
</comment>
<dbReference type="Proteomes" id="UP000076490">
    <property type="component" value="Unassembled WGS sequence"/>
</dbReference>
<gene>
    <name evidence="1" type="ORF">AV656_02860</name>
</gene>
<evidence type="ECO:0000313" key="1">
    <source>
        <dbReference type="EMBL" id="KZE40224.1"/>
    </source>
</evidence>
<dbReference type="OrthoDB" id="2412610at2"/>
<dbReference type="AlphaFoldDB" id="A0A165HJR3"/>
<name>A0A165HJR3_9BACL</name>
<accession>A0A165HJR3</accession>
<reference evidence="1 2" key="1">
    <citation type="submission" date="2016-01" db="EMBL/GenBank/DDBJ databases">
        <title>Whole genome sequencing of Bhargavaea cecembensis T14.</title>
        <authorList>
            <person name="Hong K.W."/>
        </authorList>
    </citation>
    <scope>NUCLEOTIDE SEQUENCE [LARGE SCALE GENOMIC DNA]</scope>
    <source>
        <strain evidence="1 2">T14</strain>
    </source>
</reference>
<protein>
    <recommendedName>
        <fullName evidence="3">DUF2140 domain-containing protein</fullName>
    </recommendedName>
</protein>
<sequence>MNKWKIAFFLLAALIVTGVLAVMFWISRPVDGTPLPEAAPAGQQVDRLTVTATRDDLEGIANTYIRQAINNDKIPVALEFEDDVLLVSELTVFAVQLPVMMHFEPVVLEDGNLSLKQKSVEVGNLTIPPSTILKLLGDTVGLPAWMIVRPKEEELFIDLSRLPVSGGIQVRAKEINLPEDEIELEILIPRK</sequence>
<proteinExistence type="predicted"/>
<evidence type="ECO:0008006" key="3">
    <source>
        <dbReference type="Google" id="ProtNLM"/>
    </source>
</evidence>